<reference evidence="4" key="1">
    <citation type="journal article" date="2019" name="Int. J. Syst. Evol. Microbiol.">
        <title>The Global Catalogue of Microorganisms (GCM) 10K type strain sequencing project: providing services to taxonomists for standard genome sequencing and annotation.</title>
        <authorList>
            <consortium name="The Broad Institute Genomics Platform"/>
            <consortium name="The Broad Institute Genome Sequencing Center for Infectious Disease"/>
            <person name="Wu L."/>
            <person name="Ma J."/>
        </authorList>
    </citation>
    <scope>NUCLEOTIDE SEQUENCE [LARGE SCALE GENOMIC DNA]</scope>
    <source>
        <strain evidence="4">KCTC 42984</strain>
    </source>
</reference>
<comment type="caution">
    <text evidence="3">The sequence shown here is derived from an EMBL/GenBank/DDBJ whole genome shotgun (WGS) entry which is preliminary data.</text>
</comment>
<dbReference type="RefSeq" id="WP_379509844.1">
    <property type="nucleotide sequence ID" value="NZ_JBHRTQ010000007.1"/>
</dbReference>
<dbReference type="SUPFAM" id="SSF53649">
    <property type="entry name" value="Alkaline phosphatase-like"/>
    <property type="match status" value="1"/>
</dbReference>
<feature type="domain" description="Sulfatase N-terminal" evidence="2">
    <location>
        <begin position="257"/>
        <end position="353"/>
    </location>
</feature>
<dbReference type="Gene3D" id="3.40.720.10">
    <property type="entry name" value="Alkaline Phosphatase, subunit A"/>
    <property type="match status" value="1"/>
</dbReference>
<feature type="transmembrane region" description="Helical" evidence="1">
    <location>
        <begin position="12"/>
        <end position="32"/>
    </location>
</feature>
<dbReference type="EMBL" id="JBHRTQ010000007">
    <property type="protein sequence ID" value="MFC3174490.1"/>
    <property type="molecule type" value="Genomic_DNA"/>
</dbReference>
<keyword evidence="1" id="KW-1133">Transmembrane helix</keyword>
<feature type="transmembrane region" description="Helical" evidence="1">
    <location>
        <begin position="39"/>
        <end position="58"/>
    </location>
</feature>
<proteinExistence type="predicted"/>
<dbReference type="InterPro" id="IPR017850">
    <property type="entry name" value="Alkaline_phosphatase_core_sf"/>
</dbReference>
<gene>
    <name evidence="3" type="ORF">ACFOD9_09515</name>
</gene>
<name>A0ABV7ISB5_9SPHN</name>
<accession>A0ABV7ISB5</accession>
<feature type="transmembrane region" description="Helical" evidence="1">
    <location>
        <begin position="101"/>
        <end position="120"/>
    </location>
</feature>
<evidence type="ECO:0000313" key="4">
    <source>
        <dbReference type="Proteomes" id="UP001595604"/>
    </source>
</evidence>
<keyword evidence="1" id="KW-0812">Transmembrane</keyword>
<evidence type="ECO:0000259" key="2">
    <source>
        <dbReference type="Pfam" id="PF00884"/>
    </source>
</evidence>
<keyword evidence="4" id="KW-1185">Reference proteome</keyword>
<dbReference type="Pfam" id="PF00884">
    <property type="entry name" value="Sulfatase"/>
    <property type="match status" value="1"/>
</dbReference>
<evidence type="ECO:0000256" key="1">
    <source>
        <dbReference type="SAM" id="Phobius"/>
    </source>
</evidence>
<protein>
    <submittedName>
        <fullName evidence="3">Sulfatase-like hydrolase/transferase</fullName>
    </submittedName>
</protein>
<sequence>MNEPLLQHFPWRWVLFWLIAPNLALILAWPMGGPPMGDILLISGCIALICSQAPWLWVRRVCALALTPVMLTYYISRNFNIDLDQIANAPTYFSQAAPLRSSMFVGAACASALSMAITWTQMPRVPRFTTPMNILLGFLAVTGVMRFDAYATAATRGSYDLVVDGAAFSSAVTATGHAGVPADRRNLVIVLVEGLGRPVSPAASALFAADWDRPQWRARYAVSSGAVPYFGATTSGEMRELCGRWKLDESVPFAPGECLPQRFRAAGYETTALHGFAGAMFDRRQWWPRAGFDHVAFGAELKQAGARACGGVFPGACDVDVPAQIAARLKAASAPGGRPQLVYWVTLNSHLPVIEDASIGTANCRYGGEALAAESPLLCPLFAVHHNLADALTRMAMDPALPPTDFLIVGDHMPPFFAREARMRFDSHHVPWILLQSRQGRAAQGRPPA</sequence>
<keyword evidence="1" id="KW-0472">Membrane</keyword>
<dbReference type="InterPro" id="IPR000917">
    <property type="entry name" value="Sulfatase_N"/>
</dbReference>
<organism evidence="3 4">
    <name type="scientific">Novosphingobium bradum</name>
    <dbReference type="NCBI Taxonomy" id="1737444"/>
    <lineage>
        <taxon>Bacteria</taxon>
        <taxon>Pseudomonadati</taxon>
        <taxon>Pseudomonadota</taxon>
        <taxon>Alphaproteobacteria</taxon>
        <taxon>Sphingomonadales</taxon>
        <taxon>Sphingomonadaceae</taxon>
        <taxon>Novosphingobium</taxon>
    </lineage>
</organism>
<evidence type="ECO:0000313" key="3">
    <source>
        <dbReference type="EMBL" id="MFC3174490.1"/>
    </source>
</evidence>
<dbReference type="Proteomes" id="UP001595604">
    <property type="component" value="Unassembled WGS sequence"/>
</dbReference>